<dbReference type="InterPro" id="IPR005532">
    <property type="entry name" value="SUMF_dom"/>
</dbReference>
<name>A0ABW7YI44_STRCE</name>
<evidence type="ECO:0000259" key="1">
    <source>
        <dbReference type="Pfam" id="PF03781"/>
    </source>
</evidence>
<dbReference type="PANTHER" id="PTHR23150">
    <property type="entry name" value="SULFATASE MODIFYING FACTOR 1, 2"/>
    <property type="match status" value="1"/>
</dbReference>
<dbReference type="Pfam" id="PF03781">
    <property type="entry name" value="FGE-sulfatase"/>
    <property type="match status" value="1"/>
</dbReference>
<keyword evidence="3" id="KW-1185">Reference proteome</keyword>
<dbReference type="SUPFAM" id="SSF56436">
    <property type="entry name" value="C-type lectin-like"/>
    <property type="match status" value="1"/>
</dbReference>
<protein>
    <submittedName>
        <fullName evidence="2">SUMF1/EgtB/PvdO family nonheme iron enzyme</fullName>
    </submittedName>
</protein>
<proteinExistence type="predicted"/>
<dbReference type="RefSeq" id="WP_398662341.1">
    <property type="nucleotide sequence ID" value="NZ_JBITDC010000030.1"/>
</dbReference>
<feature type="domain" description="Sulfatase-modifying factor enzyme-like" evidence="1">
    <location>
        <begin position="26"/>
        <end position="119"/>
    </location>
</feature>
<comment type="caution">
    <text evidence="2">The sequence shown here is derived from an EMBL/GenBank/DDBJ whole genome shotgun (WGS) entry which is preliminary data.</text>
</comment>
<dbReference type="InterPro" id="IPR016187">
    <property type="entry name" value="CTDL_fold"/>
</dbReference>
<reference evidence="2 3" key="1">
    <citation type="submission" date="2024-10" db="EMBL/GenBank/DDBJ databases">
        <title>The Natural Products Discovery Center: Release of the First 8490 Sequenced Strains for Exploring Actinobacteria Biosynthetic Diversity.</title>
        <authorList>
            <person name="Kalkreuter E."/>
            <person name="Kautsar S.A."/>
            <person name="Yang D."/>
            <person name="Bader C.D."/>
            <person name="Teijaro C.N."/>
            <person name="Fluegel L."/>
            <person name="Davis C.M."/>
            <person name="Simpson J.R."/>
            <person name="Lauterbach L."/>
            <person name="Steele A.D."/>
            <person name="Gui C."/>
            <person name="Meng S."/>
            <person name="Li G."/>
            <person name="Viehrig K."/>
            <person name="Ye F."/>
            <person name="Su P."/>
            <person name="Kiefer A.F."/>
            <person name="Nichols A."/>
            <person name="Cepeda A.J."/>
            <person name="Yan W."/>
            <person name="Fan B."/>
            <person name="Jiang Y."/>
            <person name="Adhikari A."/>
            <person name="Zheng C.-J."/>
            <person name="Schuster L."/>
            <person name="Cowan T.M."/>
            <person name="Smanski M.J."/>
            <person name="Chevrette M.G."/>
            <person name="De Carvalho L.P.S."/>
            <person name="Shen B."/>
        </authorList>
    </citation>
    <scope>NUCLEOTIDE SEQUENCE [LARGE SCALE GENOMIC DNA]</scope>
    <source>
        <strain evidence="2 3">NPDC051599</strain>
    </source>
</reference>
<sequence>MLATLQLGKGAPVLHAPAPADAAGLPREVLLSGGSFTRGASAEPWALDNERPQHTVDVPAFWLDTVPVTNAACQEFIEADGYHDPKWWTPGGWLHIQATGIEAPLLLAPGARTVAAAPVRCHRGGPRRRARAARVLV</sequence>
<dbReference type="Proteomes" id="UP001612415">
    <property type="component" value="Unassembled WGS sequence"/>
</dbReference>
<dbReference type="Gene3D" id="3.90.1580.10">
    <property type="entry name" value="paralog of FGE (formylglycine-generating enzyme)"/>
    <property type="match status" value="1"/>
</dbReference>
<dbReference type="InterPro" id="IPR051043">
    <property type="entry name" value="Sulfatase_Mod_Factor_Kinase"/>
</dbReference>
<evidence type="ECO:0000313" key="2">
    <source>
        <dbReference type="EMBL" id="MFI5681568.1"/>
    </source>
</evidence>
<accession>A0ABW7YI44</accession>
<dbReference type="PANTHER" id="PTHR23150:SF36">
    <property type="entry name" value="HERCYNINE OXYGENASE"/>
    <property type="match status" value="1"/>
</dbReference>
<organism evidence="2 3">
    <name type="scientific">Streptomyces cellulosae</name>
    <dbReference type="NCBI Taxonomy" id="1968"/>
    <lineage>
        <taxon>Bacteria</taxon>
        <taxon>Bacillati</taxon>
        <taxon>Actinomycetota</taxon>
        <taxon>Actinomycetes</taxon>
        <taxon>Kitasatosporales</taxon>
        <taxon>Streptomycetaceae</taxon>
        <taxon>Streptomyces</taxon>
    </lineage>
</organism>
<gene>
    <name evidence="2" type="ORF">ACIA8P_44445</name>
</gene>
<dbReference type="InterPro" id="IPR042095">
    <property type="entry name" value="SUMF_sf"/>
</dbReference>
<evidence type="ECO:0000313" key="3">
    <source>
        <dbReference type="Proteomes" id="UP001612415"/>
    </source>
</evidence>
<dbReference type="EMBL" id="JBITDC010000030">
    <property type="protein sequence ID" value="MFI5681568.1"/>
    <property type="molecule type" value="Genomic_DNA"/>
</dbReference>